<reference evidence="9" key="2">
    <citation type="submission" date="2025-05" db="UniProtKB">
        <authorList>
            <consortium name="EnsemblMetazoa"/>
        </authorList>
    </citation>
    <scope>IDENTIFICATION</scope>
    <source>
        <strain evidence="9">Foshan</strain>
    </source>
</reference>
<feature type="domain" description="Plastocyanin-like" evidence="7">
    <location>
        <begin position="517"/>
        <end position="649"/>
    </location>
</feature>
<feature type="domain" description="Plastocyanin-like" evidence="6">
    <location>
        <begin position="235"/>
        <end position="369"/>
    </location>
</feature>
<name>A0ABM1YRZ2_AEDAL</name>
<evidence type="ECO:0000259" key="6">
    <source>
        <dbReference type="Pfam" id="PF00394"/>
    </source>
</evidence>
<accession>A0ABM1YRZ2</accession>
<evidence type="ECO:0000313" key="10">
    <source>
        <dbReference type="Proteomes" id="UP000069940"/>
    </source>
</evidence>
<dbReference type="CDD" id="cd13884">
    <property type="entry name" value="CuRO_2_tcLCC_insect_like"/>
    <property type="match status" value="1"/>
</dbReference>
<keyword evidence="3" id="KW-0560">Oxidoreductase</keyword>
<dbReference type="Pfam" id="PF07732">
    <property type="entry name" value="Cu-oxidase_3"/>
    <property type="match status" value="1"/>
</dbReference>
<dbReference type="PANTHER" id="PTHR11709:SF394">
    <property type="entry name" value="FI03373P-RELATED"/>
    <property type="match status" value="1"/>
</dbReference>
<dbReference type="EnsemblMetazoa" id="AALFPA23_011629.R16514">
    <property type="protein sequence ID" value="AALFPA23_011629.P16514"/>
    <property type="gene ID" value="AALFPA23_011629"/>
</dbReference>
<reference evidence="10" key="1">
    <citation type="journal article" date="2015" name="Proc. Natl. Acad. Sci. U.S.A.">
        <title>Genome sequence of the Asian Tiger mosquito, Aedes albopictus, reveals insights into its biology, genetics, and evolution.</title>
        <authorList>
            <person name="Chen X.G."/>
            <person name="Jiang X."/>
            <person name="Gu J."/>
            <person name="Xu M."/>
            <person name="Wu Y."/>
            <person name="Deng Y."/>
            <person name="Zhang C."/>
            <person name="Bonizzoni M."/>
            <person name="Dermauw W."/>
            <person name="Vontas J."/>
            <person name="Armbruster P."/>
            <person name="Huang X."/>
            <person name="Yang Y."/>
            <person name="Zhang H."/>
            <person name="He W."/>
            <person name="Peng H."/>
            <person name="Liu Y."/>
            <person name="Wu K."/>
            <person name="Chen J."/>
            <person name="Lirakis M."/>
            <person name="Topalis P."/>
            <person name="Van Leeuwen T."/>
            <person name="Hall A.B."/>
            <person name="Jiang X."/>
            <person name="Thorpe C."/>
            <person name="Mueller R.L."/>
            <person name="Sun C."/>
            <person name="Waterhouse R.M."/>
            <person name="Yan G."/>
            <person name="Tu Z.J."/>
            <person name="Fang X."/>
            <person name="James A.A."/>
        </authorList>
    </citation>
    <scope>NUCLEOTIDE SEQUENCE [LARGE SCALE GENOMIC DNA]</scope>
    <source>
        <strain evidence="10">Foshan</strain>
    </source>
</reference>
<dbReference type="InterPro" id="IPR011707">
    <property type="entry name" value="Cu-oxidase-like_N"/>
</dbReference>
<dbReference type="RefSeq" id="XP_019548835.3">
    <property type="nucleotide sequence ID" value="XM_019693290.3"/>
</dbReference>
<keyword evidence="4" id="KW-0186">Copper</keyword>
<dbReference type="InterPro" id="IPR002355">
    <property type="entry name" value="Cu_oxidase_Cu_BS"/>
</dbReference>
<dbReference type="PROSITE" id="PS00080">
    <property type="entry name" value="MULTICOPPER_OXIDASE2"/>
    <property type="match status" value="1"/>
</dbReference>
<evidence type="ECO:0000256" key="4">
    <source>
        <dbReference type="ARBA" id="ARBA00023008"/>
    </source>
</evidence>
<dbReference type="Proteomes" id="UP000069940">
    <property type="component" value="Unassembled WGS sequence"/>
</dbReference>
<comment type="similarity">
    <text evidence="1">Belongs to the multicopper oxidase family.</text>
</comment>
<dbReference type="PROSITE" id="PS00079">
    <property type="entry name" value="MULTICOPPER_OXIDASE1"/>
    <property type="match status" value="1"/>
</dbReference>
<evidence type="ECO:0000259" key="7">
    <source>
        <dbReference type="Pfam" id="PF07731"/>
    </source>
</evidence>
<sequence length="676" mass="76471">MSSRPFRVQVQWLPLTVVGVVVIGVSLLAAGVRSESSARWTSLMGTFRNASAPVDVQAFPGELCMRSCEDTLPRVCYFNWVLEHYHSMGPACKRCAEGVHRDCYRHGCLTADGFERGVMSINRQIPGPAIQVCKDDLIVVDMTNAMGGTATTMHWHGLHQRDTPHMDGVPFVTQCPVEFMSTFRYAFWATEPGTQFYHSHAGHHKVNGHYGAMIIREPEANDPNADLYDFDLPEHLIVASDWMHVDGEMYMPGLPNGDGILPVNVLINGRGTWQKDADSNRTDVPREVYRVRKGGRYRFRFINAASHVCPLELQIANHTLEIIASDSYNLQPITVNTLVATSGERYDFVVSADQPSDDYWIRVRAIGSCDYRKISQGAVLSYRPMSVPVDDIAFPDQGLPDFHEPLFPEVHSVNHPNTTCGVSQPDVCITDFEAYETEDGIINGTPDRQFILGFENYPMRFEDAFGVGQHEHFMNIHDDIVLQGAINNISFTYPPFSLLTQPELVTEDMFCDEDSWPERCQSSDHCTCIHRLKIPLNALIELYILDLTPEVNDLNHPFHLHGYQMYVMEMGQDRQKPITMERAQQIALWQSMQRIRMTTMPPKKDTVSVPSKGYTRVRFLADNPGFWLMHCHYEWHTAVGMVLVLQVGEPDSFVQPPSGFPTCNKYTPDVDASLFV</sequence>
<keyword evidence="2" id="KW-0479">Metal-binding</keyword>
<dbReference type="SUPFAM" id="SSF49503">
    <property type="entry name" value="Cupredoxins"/>
    <property type="match status" value="3"/>
</dbReference>
<dbReference type="InterPro" id="IPR045087">
    <property type="entry name" value="Cu-oxidase_fam"/>
</dbReference>
<dbReference type="InterPro" id="IPR011706">
    <property type="entry name" value="Cu-oxidase_C"/>
</dbReference>
<dbReference type="CDD" id="cd13905">
    <property type="entry name" value="CuRO_3_tcLLC2_insect_like"/>
    <property type="match status" value="1"/>
</dbReference>
<evidence type="ECO:0000256" key="1">
    <source>
        <dbReference type="ARBA" id="ARBA00010609"/>
    </source>
</evidence>
<keyword evidence="5" id="KW-1133">Transmembrane helix</keyword>
<keyword evidence="10" id="KW-1185">Reference proteome</keyword>
<evidence type="ECO:0000256" key="5">
    <source>
        <dbReference type="SAM" id="Phobius"/>
    </source>
</evidence>
<keyword evidence="5" id="KW-0472">Membrane</keyword>
<feature type="domain" description="Plastocyanin-like" evidence="8">
    <location>
        <begin position="112"/>
        <end position="219"/>
    </location>
</feature>
<dbReference type="PANTHER" id="PTHR11709">
    <property type="entry name" value="MULTI-COPPER OXIDASE"/>
    <property type="match status" value="1"/>
</dbReference>
<dbReference type="Pfam" id="PF07731">
    <property type="entry name" value="Cu-oxidase_2"/>
    <property type="match status" value="1"/>
</dbReference>
<keyword evidence="5" id="KW-0812">Transmembrane</keyword>
<dbReference type="CDD" id="cd13858">
    <property type="entry name" value="CuRO_1_tcLCC2_insect_like"/>
    <property type="match status" value="1"/>
</dbReference>
<proteinExistence type="inferred from homology"/>
<evidence type="ECO:0000259" key="8">
    <source>
        <dbReference type="Pfam" id="PF07732"/>
    </source>
</evidence>
<dbReference type="Pfam" id="PF00394">
    <property type="entry name" value="Cu-oxidase"/>
    <property type="match status" value="1"/>
</dbReference>
<organism evidence="9 10">
    <name type="scientific">Aedes albopictus</name>
    <name type="common">Asian tiger mosquito</name>
    <name type="synonym">Stegomyia albopicta</name>
    <dbReference type="NCBI Taxonomy" id="7160"/>
    <lineage>
        <taxon>Eukaryota</taxon>
        <taxon>Metazoa</taxon>
        <taxon>Ecdysozoa</taxon>
        <taxon>Arthropoda</taxon>
        <taxon>Hexapoda</taxon>
        <taxon>Insecta</taxon>
        <taxon>Pterygota</taxon>
        <taxon>Neoptera</taxon>
        <taxon>Endopterygota</taxon>
        <taxon>Diptera</taxon>
        <taxon>Nematocera</taxon>
        <taxon>Culicoidea</taxon>
        <taxon>Culicidae</taxon>
        <taxon>Culicinae</taxon>
        <taxon>Aedini</taxon>
        <taxon>Aedes</taxon>
        <taxon>Stegomyia</taxon>
    </lineage>
</organism>
<protein>
    <recommendedName>
        <fullName evidence="11">Multicopper oxidase</fullName>
    </recommendedName>
</protein>
<dbReference type="GeneID" id="109419082"/>
<dbReference type="InterPro" id="IPR033138">
    <property type="entry name" value="Cu_oxidase_CS"/>
</dbReference>
<feature type="transmembrane region" description="Helical" evidence="5">
    <location>
        <begin position="12"/>
        <end position="32"/>
    </location>
</feature>
<evidence type="ECO:0008006" key="11">
    <source>
        <dbReference type="Google" id="ProtNLM"/>
    </source>
</evidence>
<evidence type="ECO:0000313" key="9">
    <source>
        <dbReference type="EnsemblMetazoa" id="AALFPA23_011629.P16514"/>
    </source>
</evidence>
<dbReference type="InterPro" id="IPR008972">
    <property type="entry name" value="Cupredoxin"/>
</dbReference>
<evidence type="ECO:0000256" key="2">
    <source>
        <dbReference type="ARBA" id="ARBA00022723"/>
    </source>
</evidence>
<evidence type="ECO:0000256" key="3">
    <source>
        <dbReference type="ARBA" id="ARBA00023002"/>
    </source>
</evidence>
<dbReference type="InterPro" id="IPR001117">
    <property type="entry name" value="Cu-oxidase_2nd"/>
</dbReference>
<dbReference type="Gene3D" id="2.60.40.420">
    <property type="entry name" value="Cupredoxins - blue copper proteins"/>
    <property type="match status" value="3"/>
</dbReference>